<organism evidence="2 3">
    <name type="scientific">Lutibacter oricola</name>
    <dbReference type="NCBI Taxonomy" id="762486"/>
    <lineage>
        <taxon>Bacteria</taxon>
        <taxon>Pseudomonadati</taxon>
        <taxon>Bacteroidota</taxon>
        <taxon>Flavobacteriia</taxon>
        <taxon>Flavobacteriales</taxon>
        <taxon>Flavobacteriaceae</taxon>
        <taxon>Lutibacter</taxon>
    </lineage>
</organism>
<dbReference type="OrthoDB" id="9786766at2"/>
<dbReference type="Pfam" id="PF06452">
    <property type="entry name" value="CBM9_1"/>
    <property type="match status" value="1"/>
</dbReference>
<dbReference type="AlphaFoldDB" id="A0A1H3F803"/>
<reference evidence="2 3" key="1">
    <citation type="submission" date="2016-10" db="EMBL/GenBank/DDBJ databases">
        <authorList>
            <person name="de Groot N.N."/>
        </authorList>
    </citation>
    <scope>NUCLEOTIDE SEQUENCE [LARGE SCALE GENOMIC DNA]</scope>
    <source>
        <strain evidence="2 3">DSM 24956</strain>
    </source>
</reference>
<dbReference type="RefSeq" id="WP_090125425.1">
    <property type="nucleotide sequence ID" value="NZ_FNNJ01000010.1"/>
</dbReference>
<evidence type="ECO:0000313" key="3">
    <source>
        <dbReference type="Proteomes" id="UP000199595"/>
    </source>
</evidence>
<dbReference type="EMBL" id="FNNJ01000010">
    <property type="protein sequence ID" value="SDX86324.1"/>
    <property type="molecule type" value="Genomic_DNA"/>
</dbReference>
<dbReference type="InterPro" id="IPR010502">
    <property type="entry name" value="Carb-bd_dom_fam9"/>
</dbReference>
<evidence type="ECO:0000259" key="1">
    <source>
        <dbReference type="Pfam" id="PF06452"/>
    </source>
</evidence>
<dbReference type="GO" id="GO:0004553">
    <property type="term" value="F:hydrolase activity, hydrolyzing O-glycosyl compounds"/>
    <property type="evidence" value="ECO:0007669"/>
    <property type="project" value="InterPro"/>
</dbReference>
<dbReference type="PROSITE" id="PS51257">
    <property type="entry name" value="PROKAR_LIPOPROTEIN"/>
    <property type="match status" value="1"/>
</dbReference>
<evidence type="ECO:0000313" key="2">
    <source>
        <dbReference type="EMBL" id="SDX86324.1"/>
    </source>
</evidence>
<sequence>MKNSINQLTLLIIAFSLLVSCNNKKETVKEDISLFKATNTKALITVDGIMNEKDWKKAPVYTFDYFYENEKKTDVQKTSYRMLWDDKNMYLFFQCEDQFINARETVRDGAPFLDDCAEIFLAPVPETISTHFCFEVNVLKTPNDIVYLDNFYNNTKGVVKAFSPDYEIGVQINGTLNDNTDIDKGWTMEYAIPLNTFRGVDTFHPIAEGTKWRFLALRQDRNEVDGERRITSTIVPVFDQKRVHEAGLFGMLEFSK</sequence>
<name>A0A1H3F803_9FLAO</name>
<protein>
    <submittedName>
        <fullName evidence="2">Carbohydrate family 9 binding domain-like</fullName>
    </submittedName>
</protein>
<keyword evidence="3" id="KW-1185">Reference proteome</keyword>
<feature type="domain" description="Carbohydrate-binding" evidence="1">
    <location>
        <begin position="46"/>
        <end position="198"/>
    </location>
</feature>
<dbReference type="GO" id="GO:0030246">
    <property type="term" value="F:carbohydrate binding"/>
    <property type="evidence" value="ECO:0007669"/>
    <property type="project" value="InterPro"/>
</dbReference>
<dbReference type="GO" id="GO:0016052">
    <property type="term" value="P:carbohydrate catabolic process"/>
    <property type="evidence" value="ECO:0007669"/>
    <property type="project" value="InterPro"/>
</dbReference>
<accession>A0A1H3F803</accession>
<dbReference type="SUPFAM" id="SSF49344">
    <property type="entry name" value="CBD9-like"/>
    <property type="match status" value="1"/>
</dbReference>
<dbReference type="CDD" id="cd09620">
    <property type="entry name" value="CBM9_like_3"/>
    <property type="match status" value="1"/>
</dbReference>
<dbReference type="Gene3D" id="2.60.40.1190">
    <property type="match status" value="1"/>
</dbReference>
<dbReference type="STRING" id="762486.SAMN05444411_110134"/>
<proteinExistence type="predicted"/>
<dbReference type="Proteomes" id="UP000199595">
    <property type="component" value="Unassembled WGS sequence"/>
</dbReference>
<gene>
    <name evidence="2" type="ORF">SAMN05444411_110134</name>
</gene>